<comment type="similarity">
    <text evidence="1">Belongs to the BlaI transcriptional regulatory family.</text>
</comment>
<dbReference type="InterPro" id="IPR036388">
    <property type="entry name" value="WH-like_DNA-bd_sf"/>
</dbReference>
<keyword evidence="2" id="KW-0805">Transcription regulation</keyword>
<name>U2PSP3_9FIRM</name>
<dbReference type="InterPro" id="IPR036390">
    <property type="entry name" value="WH_DNA-bd_sf"/>
</dbReference>
<dbReference type="GO" id="GO:0045892">
    <property type="term" value="P:negative regulation of DNA-templated transcription"/>
    <property type="evidence" value="ECO:0007669"/>
    <property type="project" value="InterPro"/>
</dbReference>
<keyword evidence="3" id="KW-0238">DNA-binding</keyword>
<evidence type="ECO:0000256" key="1">
    <source>
        <dbReference type="ARBA" id="ARBA00011046"/>
    </source>
</evidence>
<dbReference type="InterPro" id="IPR005650">
    <property type="entry name" value="BlaI_family"/>
</dbReference>
<evidence type="ECO:0000256" key="3">
    <source>
        <dbReference type="ARBA" id="ARBA00023125"/>
    </source>
</evidence>
<gene>
    <name evidence="5" type="ORF">HMPREF0367_00353</name>
</gene>
<protein>
    <submittedName>
        <fullName evidence="5">Transcriptional regulator, BlaI/MecI/CopY family</fullName>
    </submittedName>
</protein>
<dbReference type="AlphaFoldDB" id="U2PSP3"/>
<reference evidence="5 6" key="1">
    <citation type="submission" date="2013-06" db="EMBL/GenBank/DDBJ databases">
        <authorList>
            <person name="Weinstock G."/>
            <person name="Sodergren E."/>
            <person name="Lobos E.A."/>
            <person name="Fulton L."/>
            <person name="Fulton R."/>
            <person name="Courtney L."/>
            <person name="Fronick C."/>
            <person name="O'Laughlin M."/>
            <person name="Godfrey J."/>
            <person name="Wilson R.M."/>
            <person name="Miner T."/>
            <person name="Farmer C."/>
            <person name="Delehaunty K."/>
            <person name="Cordes M."/>
            <person name="Minx P."/>
            <person name="Tomlinson C."/>
            <person name="Chen J."/>
            <person name="Wollam A."/>
            <person name="Pepin K.H."/>
            <person name="Bhonagiri V."/>
            <person name="Zhang X."/>
            <person name="Warren W."/>
            <person name="Mitreva M."/>
            <person name="Mardis E.R."/>
            <person name="Wilson R.K."/>
        </authorList>
    </citation>
    <scope>NUCLEOTIDE SEQUENCE [LARGE SCALE GENOMIC DNA]</scope>
    <source>
        <strain evidence="5 6">ATCC 27803</strain>
    </source>
</reference>
<evidence type="ECO:0000256" key="4">
    <source>
        <dbReference type="ARBA" id="ARBA00023163"/>
    </source>
</evidence>
<evidence type="ECO:0000256" key="2">
    <source>
        <dbReference type="ARBA" id="ARBA00023015"/>
    </source>
</evidence>
<dbReference type="EMBL" id="AWVI01000018">
    <property type="protein sequence ID" value="ERK46804.1"/>
    <property type="molecule type" value="Genomic_DNA"/>
</dbReference>
<dbReference type="HOGENOM" id="CLU_148593_0_0_9"/>
<proteinExistence type="inferred from homology"/>
<evidence type="ECO:0000313" key="6">
    <source>
        <dbReference type="Proteomes" id="UP000016658"/>
    </source>
</evidence>
<dbReference type="OrthoDB" id="2003001at2"/>
<dbReference type="Gene3D" id="1.10.10.10">
    <property type="entry name" value="Winged helix-like DNA-binding domain superfamily/Winged helix DNA-binding domain"/>
    <property type="match status" value="1"/>
</dbReference>
<dbReference type="Proteomes" id="UP000016658">
    <property type="component" value="Unassembled WGS sequence"/>
</dbReference>
<dbReference type="SUPFAM" id="SSF46785">
    <property type="entry name" value="Winged helix' DNA-binding domain"/>
    <property type="match status" value="1"/>
</dbReference>
<dbReference type="GO" id="GO:0003677">
    <property type="term" value="F:DNA binding"/>
    <property type="evidence" value="ECO:0007669"/>
    <property type="project" value="UniProtKB-KW"/>
</dbReference>
<comment type="caution">
    <text evidence="5">The sequence shown here is derived from an EMBL/GenBank/DDBJ whole genome shotgun (WGS) entry which is preliminary data.</text>
</comment>
<accession>U2PSP3</accession>
<organism evidence="5 6">
    <name type="scientific">Faecalitalea cylindroides ATCC 27803</name>
    <dbReference type="NCBI Taxonomy" id="649755"/>
    <lineage>
        <taxon>Bacteria</taxon>
        <taxon>Bacillati</taxon>
        <taxon>Bacillota</taxon>
        <taxon>Erysipelotrichia</taxon>
        <taxon>Erysipelotrichales</taxon>
        <taxon>Erysipelotrichaceae</taxon>
        <taxon>Faecalitalea</taxon>
    </lineage>
</organism>
<keyword evidence="4" id="KW-0804">Transcription</keyword>
<dbReference type="Pfam" id="PF03965">
    <property type="entry name" value="Penicillinase_R"/>
    <property type="match status" value="1"/>
</dbReference>
<evidence type="ECO:0000313" key="5">
    <source>
        <dbReference type="EMBL" id="ERK46804.1"/>
    </source>
</evidence>
<sequence>MTNMKIKVLSTREIQIMNILWSSDKPLSANQIAEVCDDMSVFSVQQVLQRLLKNEIIKVAEIGYSNTVLTRFYVSVLTQAEYVQFLLGDSNLNLYKITSFFIENNTDKNTLQDLKKQIVERQKKLGE</sequence>